<keyword evidence="1" id="KW-0808">Transferase</keyword>
<keyword evidence="1" id="KW-0723">Serine/threonine-protein kinase</keyword>
<dbReference type="PANTHER" id="PTHR35526:SF3">
    <property type="entry name" value="ANTI-SIGMA-F FACTOR RSBW"/>
    <property type="match status" value="1"/>
</dbReference>
<sequence length="143" mass="15667">MPDETHKPPEPPNPHEPWSYGLFIPHDPRAVGIVRTTVRAILKAARLHCVVDTAELLVSELATNAYRYSKTDAYVSVDWVPHDLRVAVWDTGSGLPRRHSPTGEDEHGRGLGLVQACADAWGVQSHEGDPDSPGKAVWFSLGT</sequence>
<dbReference type="InterPro" id="IPR050267">
    <property type="entry name" value="Anti-sigma-factor_SerPK"/>
</dbReference>
<proteinExistence type="predicted"/>
<dbReference type="CDD" id="cd16936">
    <property type="entry name" value="HATPase_RsbW-like"/>
    <property type="match status" value="1"/>
</dbReference>
<evidence type="ECO:0000259" key="2">
    <source>
        <dbReference type="Pfam" id="PF13581"/>
    </source>
</evidence>
<dbReference type="PANTHER" id="PTHR35526">
    <property type="entry name" value="ANTI-SIGMA-F FACTOR RSBW-RELATED"/>
    <property type="match status" value="1"/>
</dbReference>
<accession>A0ABR5JC94</accession>
<dbReference type="EMBL" id="LGUT01000425">
    <property type="protein sequence ID" value="KOG91073.1"/>
    <property type="molecule type" value="Genomic_DNA"/>
</dbReference>
<keyword evidence="1" id="KW-0418">Kinase</keyword>
<keyword evidence="4" id="KW-1185">Reference proteome</keyword>
<dbReference type="Gene3D" id="3.30.565.10">
    <property type="entry name" value="Histidine kinase-like ATPase, C-terminal domain"/>
    <property type="match status" value="1"/>
</dbReference>
<feature type="domain" description="Histidine kinase/HSP90-like ATPase" evidence="2">
    <location>
        <begin position="24"/>
        <end position="127"/>
    </location>
</feature>
<name>A0ABR5JC94_9ACTN</name>
<organism evidence="3 4">
    <name type="scientific">Streptomyces varsoviensis</name>
    <dbReference type="NCBI Taxonomy" id="67373"/>
    <lineage>
        <taxon>Bacteria</taxon>
        <taxon>Bacillati</taxon>
        <taxon>Actinomycetota</taxon>
        <taxon>Actinomycetes</taxon>
        <taxon>Kitasatosporales</taxon>
        <taxon>Streptomycetaceae</taxon>
        <taxon>Streptomyces</taxon>
    </lineage>
</organism>
<dbReference type="SUPFAM" id="SSF55874">
    <property type="entry name" value="ATPase domain of HSP90 chaperone/DNA topoisomerase II/histidine kinase"/>
    <property type="match status" value="1"/>
</dbReference>
<evidence type="ECO:0000313" key="4">
    <source>
        <dbReference type="Proteomes" id="UP000037020"/>
    </source>
</evidence>
<dbReference type="InterPro" id="IPR003594">
    <property type="entry name" value="HATPase_dom"/>
</dbReference>
<gene>
    <name evidence="3" type="ORF">ADK38_05235</name>
</gene>
<evidence type="ECO:0000256" key="1">
    <source>
        <dbReference type="ARBA" id="ARBA00022527"/>
    </source>
</evidence>
<reference evidence="3 4" key="1">
    <citation type="submission" date="2015-07" db="EMBL/GenBank/DDBJ databases">
        <authorList>
            <person name="Ju K.-S."/>
            <person name="Doroghazi J.R."/>
            <person name="Metcalf W.W."/>
        </authorList>
    </citation>
    <scope>NUCLEOTIDE SEQUENCE [LARGE SCALE GENOMIC DNA]</scope>
    <source>
        <strain evidence="3 4">NRRL B-3589</strain>
    </source>
</reference>
<comment type="caution">
    <text evidence="3">The sequence shown here is derived from an EMBL/GenBank/DDBJ whole genome shotgun (WGS) entry which is preliminary data.</text>
</comment>
<dbReference type="Pfam" id="PF13581">
    <property type="entry name" value="HATPase_c_2"/>
    <property type="match status" value="1"/>
</dbReference>
<dbReference type="InterPro" id="IPR036890">
    <property type="entry name" value="HATPase_C_sf"/>
</dbReference>
<evidence type="ECO:0000313" key="3">
    <source>
        <dbReference type="EMBL" id="KOG91073.1"/>
    </source>
</evidence>
<dbReference type="Proteomes" id="UP000037020">
    <property type="component" value="Unassembled WGS sequence"/>
</dbReference>
<protein>
    <recommendedName>
        <fullName evidence="2">Histidine kinase/HSP90-like ATPase domain-containing protein</fullName>
    </recommendedName>
</protein>